<dbReference type="GO" id="GO:0030031">
    <property type="term" value="P:cell projection assembly"/>
    <property type="evidence" value="ECO:0007669"/>
    <property type="project" value="TreeGrafter"/>
</dbReference>
<dbReference type="GO" id="GO:0030866">
    <property type="term" value="P:cortical actin cytoskeleton organization"/>
    <property type="evidence" value="ECO:0007669"/>
    <property type="project" value="TreeGrafter"/>
</dbReference>
<dbReference type="GO" id="GO:0016477">
    <property type="term" value="P:cell migration"/>
    <property type="evidence" value="ECO:0007669"/>
    <property type="project" value="TreeGrafter"/>
</dbReference>
<dbReference type="PANTHER" id="PTHR12093:SF10">
    <property type="entry name" value="MEMBRANE-ASSOCIATED PROTEIN HEM"/>
    <property type="match status" value="1"/>
</dbReference>
<dbReference type="OrthoDB" id="548214at2759"/>
<evidence type="ECO:0000256" key="1">
    <source>
        <dbReference type="ARBA" id="ARBA00037947"/>
    </source>
</evidence>
<dbReference type="AlphaFoldDB" id="A0A1I8GRZ4"/>
<dbReference type="STRING" id="282301.A0A1I8GRZ4"/>
<evidence type="ECO:0000313" key="2">
    <source>
        <dbReference type="Proteomes" id="UP000095280"/>
    </source>
</evidence>
<organism evidence="2 3">
    <name type="scientific">Macrostomum lignano</name>
    <dbReference type="NCBI Taxonomy" id="282301"/>
    <lineage>
        <taxon>Eukaryota</taxon>
        <taxon>Metazoa</taxon>
        <taxon>Spiralia</taxon>
        <taxon>Lophotrochozoa</taxon>
        <taxon>Platyhelminthes</taxon>
        <taxon>Rhabditophora</taxon>
        <taxon>Macrostomorpha</taxon>
        <taxon>Macrostomida</taxon>
        <taxon>Macrostomidae</taxon>
        <taxon>Macrostomum</taxon>
    </lineage>
</organism>
<proteinExistence type="inferred from homology"/>
<comment type="similarity">
    <text evidence="1">Belongs to the HEM-1/HEM-2 family.</text>
</comment>
<dbReference type="Pfam" id="PF09735">
    <property type="entry name" value="Nckap1"/>
    <property type="match status" value="1"/>
</dbReference>
<reference evidence="3" key="1">
    <citation type="submission" date="2016-11" db="UniProtKB">
        <authorList>
            <consortium name="WormBaseParasite"/>
        </authorList>
    </citation>
    <scope>IDENTIFICATION</scope>
</reference>
<protein>
    <submittedName>
        <fullName evidence="3">Membrane-associated protein Hem</fullName>
    </submittedName>
</protein>
<dbReference type="WBParaSite" id="maker-uti_cns_0002946-snap-gene-0.4-mRNA-1">
    <property type="protein sequence ID" value="maker-uti_cns_0002946-snap-gene-0.4-mRNA-1"/>
    <property type="gene ID" value="maker-uti_cns_0002946-snap-gene-0.4"/>
</dbReference>
<keyword evidence="2" id="KW-1185">Reference proteome</keyword>
<dbReference type="Proteomes" id="UP000095280">
    <property type="component" value="Unplaced"/>
</dbReference>
<dbReference type="GO" id="GO:0048812">
    <property type="term" value="P:neuron projection morphogenesis"/>
    <property type="evidence" value="ECO:0007669"/>
    <property type="project" value="TreeGrafter"/>
</dbReference>
<dbReference type="PANTHER" id="PTHR12093">
    <property type="entry name" value="NCK-ASSOCIATED PROTEIN 1"/>
    <property type="match status" value="1"/>
</dbReference>
<sequence>MSRMMQGQQKIGEKLYILNDRLNGMMARLHFVREASKRYKSDLLSEKTLDKACKDLLRRFPTIDLRSGSANLTALVNRREDFIKTFSICYVAFLDILDVKDHISELLTRMDASGIHLNAELNTEMTFQYLDLVANYIATMIMFSQFEDKKLLVAIYVLCLESKTGAQEKQFPRLAQLMLDYDQPTHTMRRLQDEFVPHSRLLCPALMSLRGICSRRFLRAENWRAVQFLSLLKEPSSLVNALSSDILALEVVSQERLERWLVLGFVVIHPQLNDEEPFNLWKQALLSSWVLPLYRDQVIQTHSFIISFFDTIRNYSRRVNEVKEWHTQVCQQGPEVHRERRKYLRNILKELCLIFSDQPGLLGPKVLYLLMTLSYCRDEVLWFLRHGVHPSGAGKLRQKAGQNAGDSMQDRFLPEFIYHMEELRQLVRKYHQVIQRFNVQTLINWDSVLLERELKGALGSTLMEEDASMLSDVLQKLSSLTVKQVEDKEPIQLSDVRIDWLRLQAKLSSSSGVPSIRECDPFAKHMNSAAFHTRLIDDLDGVLAETSSLHLFFFYDDFLIQMFNLNIEFPAQHRYITVFPQICTHYTTLTHPLCPEETALVSERAFERALSFVRNICHEIIQLVICVFEEQTQLSYRLLPKMAAIKMMPLPAPNAGKKSQAAAALASAAAAEVPGTESQRKRRENMTSIDKYRMALSELCCSLHNCRTVNFQYRSIVPREVLTAELEQKFCKTIVASQMYNAEREEIAKPSELLSCLKASLGVLQDLDCFMTLDLPRVFNMVLLQQTQLRDSWRGDQTITHNYIAWYCGALLPKVVADSPRVIYSPRFKSFLMMDPNQPFPIEEYADYNEICALAELIGPYGMKYLDEEVCKLVAAEIEEAKKLVMANMEVLQALRVSFEDPTRMSELSGRLQQPVEFLCRFKNAGVYLSFRRLCQEGLNSVMQKRSPFLIKTAEDLLGDRGEVTALFRSGMGLDSSVDLGLLQALERLKGKPEQEYMLVCHMLVFLSVSLPRLAALDNTVYGHDVEAHYNNTHTIAGALNSVLPALLTLCTPQQLSIELGDRWKEFLALCSSSLLRASQDELTGRNLPSVFIILDLIVKQCPYLTASLLEMCFPYALIRQAYNAVGSARRPVASHHQS</sequence>
<accession>A0A1I8GRZ4</accession>
<name>A0A1I8GRZ4_9PLAT</name>
<dbReference type="GO" id="GO:0031209">
    <property type="term" value="C:SCAR complex"/>
    <property type="evidence" value="ECO:0007669"/>
    <property type="project" value="TreeGrafter"/>
</dbReference>
<evidence type="ECO:0000313" key="3">
    <source>
        <dbReference type="WBParaSite" id="maker-uti_cns_0002946-snap-gene-0.4-mRNA-1"/>
    </source>
</evidence>
<dbReference type="InterPro" id="IPR019137">
    <property type="entry name" value="Nck-associated_protein-1"/>
</dbReference>